<sequence>MNNLQVIERNNERVLTTQQLADVYETDVNNIQANFNRNKDRFKENIHYFLLQGEYLKEFKNQPTNSQLVSKHSSQLYLWTERGANRHCKILDTDKAWEQFDNLEETYFKVKQHKPTCIEDVLIESLKEMKDLRLQVNQANSIALEAKTEVETIKDVVSLDSNSWRTNTHQLIARIAKKQGGFEHINMLRTESYELLNKRFGVDLHRRLINKRRKMAEEGVSESKREKVNNLDVIQDDKKLIEGYVAIVKDMALKYGISSDLSKN</sequence>
<proteinExistence type="predicted"/>
<protein>
    <submittedName>
        <fullName evidence="2">Phage anti-repressor</fullName>
    </submittedName>
</protein>
<evidence type="ECO:0000313" key="2">
    <source>
        <dbReference type="EMBL" id="SUY22236.1"/>
    </source>
</evidence>
<dbReference type="Pfam" id="PF10543">
    <property type="entry name" value="ORF6N"/>
    <property type="match status" value="1"/>
</dbReference>
<evidence type="ECO:0000259" key="1">
    <source>
        <dbReference type="Pfam" id="PF10543"/>
    </source>
</evidence>
<reference evidence="2" key="1">
    <citation type="submission" date="2018-06" db="EMBL/GenBank/DDBJ databases">
        <authorList>
            <consortium name="Pathogen Informatics"/>
            <person name="Doyle S."/>
        </authorList>
    </citation>
    <scope>NUCLEOTIDE SEQUENCE</scope>
    <source>
        <strain evidence="2">NCTC13307</strain>
    </source>
</reference>
<dbReference type="RefSeq" id="WP_011860988.1">
    <property type="nucleotide sequence ID" value="NZ_CP016318.1"/>
</dbReference>
<dbReference type="EMBL" id="UFWD01000001">
    <property type="protein sequence ID" value="SUY22236.1"/>
    <property type="molecule type" value="Genomic_DNA"/>
</dbReference>
<dbReference type="InterPro" id="IPR018873">
    <property type="entry name" value="KilA-N_DNA-bd_domain"/>
</dbReference>
<name>A0A381I6G5_CLODI</name>
<organism evidence="2">
    <name type="scientific">Clostridioides difficile</name>
    <name type="common">Peptoclostridium difficile</name>
    <dbReference type="NCBI Taxonomy" id="1496"/>
    <lineage>
        <taxon>Bacteria</taxon>
        <taxon>Bacillati</taxon>
        <taxon>Bacillota</taxon>
        <taxon>Clostridia</taxon>
        <taxon>Peptostreptococcales</taxon>
        <taxon>Peptostreptococcaceae</taxon>
        <taxon>Clostridioides</taxon>
    </lineage>
</organism>
<feature type="domain" description="KilA-N DNA-binding" evidence="1">
    <location>
        <begin position="5"/>
        <end position="90"/>
    </location>
</feature>
<dbReference type="KEGG" id="pdf:CD630DERM_09080"/>
<dbReference type="AlphaFoldDB" id="A0A381I6G5"/>
<accession>A0A381I6G5</accession>
<gene>
    <name evidence="2" type="ORF">NCTC13307_01096</name>
</gene>